<accession>B2WK08</accession>
<organism evidence="1 2">
    <name type="scientific">Pyrenophora tritici-repentis (strain Pt-1C-BFP)</name>
    <name type="common">Wheat tan spot fungus</name>
    <name type="synonym">Drechslera tritici-repentis</name>
    <dbReference type="NCBI Taxonomy" id="426418"/>
    <lineage>
        <taxon>Eukaryota</taxon>
        <taxon>Fungi</taxon>
        <taxon>Dikarya</taxon>
        <taxon>Ascomycota</taxon>
        <taxon>Pezizomycotina</taxon>
        <taxon>Dothideomycetes</taxon>
        <taxon>Pleosporomycetidae</taxon>
        <taxon>Pleosporales</taxon>
        <taxon>Pleosporineae</taxon>
        <taxon>Pleosporaceae</taxon>
        <taxon>Pyrenophora</taxon>
    </lineage>
</organism>
<dbReference type="Proteomes" id="UP000001471">
    <property type="component" value="Unassembled WGS sequence"/>
</dbReference>
<reference evidence="2" key="1">
    <citation type="journal article" date="2013" name="G3 (Bethesda)">
        <title>Comparative genomics of a plant-pathogenic fungus, Pyrenophora tritici-repentis, reveals transduplication and the impact of repeat elements on pathogenicity and population divergence.</title>
        <authorList>
            <person name="Manning V.A."/>
            <person name="Pandelova I."/>
            <person name="Dhillon B."/>
            <person name="Wilhelm L.J."/>
            <person name="Goodwin S.B."/>
            <person name="Berlin A.M."/>
            <person name="Figueroa M."/>
            <person name="Freitag M."/>
            <person name="Hane J.K."/>
            <person name="Henrissat B."/>
            <person name="Holman W.H."/>
            <person name="Kodira C.D."/>
            <person name="Martin J."/>
            <person name="Oliver R.P."/>
            <person name="Robbertse B."/>
            <person name="Schackwitz W."/>
            <person name="Schwartz D.C."/>
            <person name="Spatafora J.W."/>
            <person name="Turgeon B.G."/>
            <person name="Yandava C."/>
            <person name="Young S."/>
            <person name="Zhou S."/>
            <person name="Zeng Q."/>
            <person name="Grigoriev I.V."/>
            <person name="Ma L.-J."/>
            <person name="Ciuffetti L.M."/>
        </authorList>
    </citation>
    <scope>NUCLEOTIDE SEQUENCE [LARGE SCALE GENOMIC DNA]</scope>
    <source>
        <strain evidence="2">Pt-1C-BFP</strain>
    </source>
</reference>
<gene>
    <name evidence="1" type="ORF">PTRG_10197</name>
</gene>
<dbReference type="EMBL" id="DS231627">
    <property type="protein sequence ID" value="EDU43248.1"/>
    <property type="molecule type" value="Genomic_DNA"/>
</dbReference>
<dbReference type="InParanoid" id="B2WK08"/>
<sequence length="225" mass="25760">MDKRADDRSSCEVSPGLGISFHQDQNVCQGRLSLEVVFANESTKAGDGEHLIDFHLTRLSCVWLRNVGTRKKPGYGSTLRNCNAPKELGNLGTPRQHGKHVTRFEQVTSAFIHQEKYQDRFWKYHVTLNGRIRVYAHCPKTARLLFLHSCCGCACGAPAFRKCSLMTWHRPSGKVKVRVDRSVFNLFDIARSERFYAIGYSRQWVRERPFCYSVYNVSKLETPVG</sequence>
<name>B2WK08_PYRTR</name>
<evidence type="ECO:0000313" key="2">
    <source>
        <dbReference type="Proteomes" id="UP000001471"/>
    </source>
</evidence>
<protein>
    <submittedName>
        <fullName evidence="1">Uncharacterized protein</fullName>
    </submittedName>
</protein>
<evidence type="ECO:0000313" key="1">
    <source>
        <dbReference type="EMBL" id="EDU43248.1"/>
    </source>
</evidence>
<proteinExistence type="predicted"/>
<dbReference type="AlphaFoldDB" id="B2WK08"/>
<dbReference type="HOGENOM" id="CLU_1230453_0_0_1"/>